<keyword evidence="13" id="KW-1185">Reference proteome</keyword>
<dbReference type="AlphaFoldDB" id="A0AAW0UQD6"/>
<evidence type="ECO:0000256" key="3">
    <source>
        <dbReference type="ARBA" id="ARBA00022475"/>
    </source>
</evidence>
<dbReference type="Pfam" id="PF07662">
    <property type="entry name" value="Nucleos_tra2_C"/>
    <property type="match status" value="1"/>
</dbReference>
<evidence type="ECO:0000259" key="9">
    <source>
        <dbReference type="Pfam" id="PF01773"/>
    </source>
</evidence>
<evidence type="ECO:0000256" key="2">
    <source>
        <dbReference type="ARBA" id="ARBA00009033"/>
    </source>
</evidence>
<feature type="transmembrane region" description="Helical" evidence="7">
    <location>
        <begin position="368"/>
        <end position="390"/>
    </location>
</feature>
<feature type="domain" description="Nucleoside transporter/FeoB GTPase Gate" evidence="11">
    <location>
        <begin position="294"/>
        <end position="391"/>
    </location>
</feature>
<dbReference type="GO" id="GO:0005886">
    <property type="term" value="C:plasma membrane"/>
    <property type="evidence" value="ECO:0007669"/>
    <property type="project" value="UniProtKB-SubCell"/>
</dbReference>
<keyword evidence="4 7" id="KW-0812">Transmembrane</keyword>
<reference evidence="12 13" key="1">
    <citation type="submission" date="2023-03" db="EMBL/GenBank/DDBJ databases">
        <title>High-quality genome of Scylla paramamosain provides insights in environmental adaptation.</title>
        <authorList>
            <person name="Zhang L."/>
        </authorList>
    </citation>
    <scope>NUCLEOTIDE SEQUENCE [LARGE SCALE GENOMIC DNA]</scope>
    <source>
        <strain evidence="12">LZ_2023a</strain>
        <tissue evidence="12">Muscle</tissue>
    </source>
</reference>
<keyword evidence="6 7" id="KW-0472">Membrane</keyword>
<evidence type="ECO:0000313" key="13">
    <source>
        <dbReference type="Proteomes" id="UP001487740"/>
    </source>
</evidence>
<evidence type="ECO:0000256" key="4">
    <source>
        <dbReference type="ARBA" id="ARBA00022692"/>
    </source>
</evidence>
<feature type="transmembrane region" description="Helical" evidence="7">
    <location>
        <begin position="210"/>
        <end position="228"/>
    </location>
</feature>
<dbReference type="PANTHER" id="PTHR10590:SF4">
    <property type="entry name" value="SOLUTE CARRIER FAMILY 28 MEMBER 3"/>
    <property type="match status" value="1"/>
</dbReference>
<evidence type="ECO:0000259" key="10">
    <source>
        <dbReference type="Pfam" id="PF07662"/>
    </source>
</evidence>
<dbReference type="Proteomes" id="UP001487740">
    <property type="component" value="Unassembled WGS sequence"/>
</dbReference>
<comment type="subcellular location">
    <subcellularLocation>
        <location evidence="1">Cell membrane</location>
        <topology evidence="1">Multi-pass membrane protein</topology>
    </subcellularLocation>
</comment>
<feature type="transmembrane region" description="Helical" evidence="7">
    <location>
        <begin position="179"/>
        <end position="198"/>
    </location>
</feature>
<evidence type="ECO:0000313" key="12">
    <source>
        <dbReference type="EMBL" id="KAK8402359.1"/>
    </source>
</evidence>
<evidence type="ECO:0000256" key="1">
    <source>
        <dbReference type="ARBA" id="ARBA00004651"/>
    </source>
</evidence>
<dbReference type="GO" id="GO:0005415">
    <property type="term" value="F:nucleoside:sodium symporter activity"/>
    <property type="evidence" value="ECO:0007669"/>
    <property type="project" value="TreeGrafter"/>
</dbReference>
<name>A0AAW0UQD6_SCYPA</name>
<dbReference type="PANTHER" id="PTHR10590">
    <property type="entry name" value="SODIUM/NUCLEOSIDE COTRANSPORTER"/>
    <property type="match status" value="1"/>
</dbReference>
<evidence type="ECO:0000256" key="6">
    <source>
        <dbReference type="ARBA" id="ARBA00023136"/>
    </source>
</evidence>
<dbReference type="InterPro" id="IPR011657">
    <property type="entry name" value="CNT_C_dom"/>
</dbReference>
<keyword evidence="3" id="KW-1003">Cell membrane</keyword>
<evidence type="ECO:0000259" key="11">
    <source>
        <dbReference type="Pfam" id="PF07670"/>
    </source>
</evidence>
<accession>A0AAW0UQD6</accession>
<comment type="similarity">
    <text evidence="2 7">Belongs to the concentrative nucleoside transporter (CNT) (TC 2.A.41) family.</text>
</comment>
<dbReference type="InterPro" id="IPR008276">
    <property type="entry name" value="C_nuclsd_transpt"/>
</dbReference>
<comment type="caution">
    <text evidence="12">The sequence shown here is derived from an EMBL/GenBank/DDBJ whole genome shotgun (WGS) entry which is preliminary data.</text>
</comment>
<keyword evidence="7" id="KW-0813">Transport</keyword>
<sequence length="636" mass="68949">MTDVETTDGKVKTNVAMTVMNEVAPQQQGHDNPAFTDSHKARRKSPTITSTTQVNEEGVSKDHDPEPQEEDHSLLAFIFNQSFVKSKTAGLSKWQGSIIAFIVTVAYAAFVICALLISNIVEEASFWCDAEGLLIVITGILFIMMLYYLIIKAFFGKTLNEKLVVPLSALGDNLVRVRWVPWVAFVVLVAGALTFIGVDVQGEMIRLQSLCGVVSVLLLGFIFSAAPLKVRWRHVAWGVSLQFVLGLLILRWPLGRDVFECMSDKVATFLNFTSAGSSFVFGDLATVDPPIFAFQTLPVILFFSFCIQILYYYGVMQTIVMKLGWFLQVTIGTTACESVNAAANIFLGMTEAPLLIKPFIPDMTKSELHAVLTGGFATIAGSVLAAYISFGVDPVHLISASVMNAPAALALSKLFYPETEKSKTSAGNIKIEGGKEANMLHAATVGVTNAIPLVTNIAGNLVAFMAFIELINHVFDWSCTMVGYEEDTCSLESLFGVIFMPLAWVMGVEWDKCDEVGELVGLKITVNEFVAYSKLADMRDAGMLSKRAEIIATYALCGFSNISSIGINLGGFGAMAPSRRGDLAKVVVRAMITGSCACFLTASIAGTLLSVEEDTEPAFYHRHLDSLAMLRGAVGH</sequence>
<feature type="compositionally biased region" description="Polar residues" evidence="8">
    <location>
        <begin position="46"/>
        <end position="55"/>
    </location>
</feature>
<dbReference type="Pfam" id="PF01773">
    <property type="entry name" value="Nucleos_tra2_N"/>
    <property type="match status" value="1"/>
</dbReference>
<evidence type="ECO:0000256" key="5">
    <source>
        <dbReference type="ARBA" id="ARBA00022989"/>
    </source>
</evidence>
<dbReference type="EMBL" id="JARAKH010000007">
    <property type="protein sequence ID" value="KAK8402359.1"/>
    <property type="molecule type" value="Genomic_DNA"/>
</dbReference>
<evidence type="ECO:0000256" key="8">
    <source>
        <dbReference type="SAM" id="MobiDB-lite"/>
    </source>
</evidence>
<dbReference type="NCBIfam" id="TIGR00804">
    <property type="entry name" value="nupC"/>
    <property type="match status" value="1"/>
</dbReference>
<proteinExistence type="inferred from homology"/>
<feature type="domain" description="Concentrative nucleoside transporter N-terminal" evidence="9">
    <location>
        <begin position="212"/>
        <end position="284"/>
    </location>
</feature>
<organism evidence="12 13">
    <name type="scientific">Scylla paramamosain</name>
    <name type="common">Mud crab</name>
    <dbReference type="NCBI Taxonomy" id="85552"/>
    <lineage>
        <taxon>Eukaryota</taxon>
        <taxon>Metazoa</taxon>
        <taxon>Ecdysozoa</taxon>
        <taxon>Arthropoda</taxon>
        <taxon>Crustacea</taxon>
        <taxon>Multicrustacea</taxon>
        <taxon>Malacostraca</taxon>
        <taxon>Eumalacostraca</taxon>
        <taxon>Eucarida</taxon>
        <taxon>Decapoda</taxon>
        <taxon>Pleocyemata</taxon>
        <taxon>Brachyura</taxon>
        <taxon>Eubrachyura</taxon>
        <taxon>Portunoidea</taxon>
        <taxon>Portunidae</taxon>
        <taxon>Portuninae</taxon>
        <taxon>Scylla</taxon>
    </lineage>
</organism>
<feature type="domain" description="Concentrative nucleoside transporter C-terminal" evidence="10">
    <location>
        <begin position="396"/>
        <end position="606"/>
    </location>
</feature>
<feature type="compositionally biased region" description="Basic and acidic residues" evidence="8">
    <location>
        <begin position="58"/>
        <end position="68"/>
    </location>
</feature>
<evidence type="ECO:0000256" key="7">
    <source>
        <dbReference type="RuleBase" id="RU362018"/>
    </source>
</evidence>
<feature type="transmembrane region" description="Helical" evidence="7">
    <location>
        <begin position="234"/>
        <end position="254"/>
    </location>
</feature>
<feature type="transmembrane region" description="Helical" evidence="7">
    <location>
        <begin position="586"/>
        <end position="609"/>
    </location>
</feature>
<dbReference type="InterPro" id="IPR018270">
    <property type="entry name" value="C_nuclsd_transpt_met_bac"/>
</dbReference>
<feature type="transmembrane region" description="Helical" evidence="7">
    <location>
        <begin position="98"/>
        <end position="121"/>
    </location>
</feature>
<keyword evidence="5 7" id="KW-1133">Transmembrane helix</keyword>
<dbReference type="Pfam" id="PF07670">
    <property type="entry name" value="Gate"/>
    <property type="match status" value="1"/>
</dbReference>
<dbReference type="InterPro" id="IPR002668">
    <property type="entry name" value="CNT_N_dom"/>
</dbReference>
<feature type="transmembrane region" description="Helical" evidence="7">
    <location>
        <begin position="291"/>
        <end position="313"/>
    </location>
</feature>
<dbReference type="InterPro" id="IPR011642">
    <property type="entry name" value="Gate_dom"/>
</dbReference>
<feature type="transmembrane region" description="Helical" evidence="7">
    <location>
        <begin position="133"/>
        <end position="155"/>
    </location>
</feature>
<feature type="region of interest" description="Disordered" evidence="8">
    <location>
        <begin position="22"/>
        <end position="68"/>
    </location>
</feature>
<protein>
    <recommendedName>
        <fullName evidence="7">Sodium/nucleoside cotransporter</fullName>
    </recommendedName>
</protein>
<gene>
    <name evidence="12" type="ORF">O3P69_000641</name>
</gene>